<dbReference type="EMBL" id="LQYN01000029">
    <property type="protein sequence ID" value="KYD08634.1"/>
    <property type="molecule type" value="Genomic_DNA"/>
</dbReference>
<feature type="transmembrane region" description="Helical" evidence="1">
    <location>
        <begin position="7"/>
        <end position="25"/>
    </location>
</feature>
<evidence type="ECO:0000313" key="3">
    <source>
        <dbReference type="Proteomes" id="UP000075666"/>
    </source>
</evidence>
<gene>
    <name evidence="2" type="ORF">B4102_0714</name>
</gene>
<evidence type="ECO:0000313" key="2">
    <source>
        <dbReference type="EMBL" id="KYD08634.1"/>
    </source>
</evidence>
<dbReference type="RefSeq" id="WP_066229542.1">
    <property type="nucleotide sequence ID" value="NZ_LQYN01000029.1"/>
</dbReference>
<organism evidence="2 3">
    <name type="scientific">Heyndrickxia sporothermodurans</name>
    <dbReference type="NCBI Taxonomy" id="46224"/>
    <lineage>
        <taxon>Bacteria</taxon>
        <taxon>Bacillati</taxon>
        <taxon>Bacillota</taxon>
        <taxon>Bacilli</taxon>
        <taxon>Bacillales</taxon>
        <taxon>Bacillaceae</taxon>
        <taxon>Heyndrickxia</taxon>
    </lineage>
</organism>
<feature type="transmembrane region" description="Helical" evidence="1">
    <location>
        <begin position="159"/>
        <end position="179"/>
    </location>
</feature>
<keyword evidence="1" id="KW-0472">Membrane</keyword>
<keyword evidence="1" id="KW-1133">Transmembrane helix</keyword>
<dbReference type="OrthoDB" id="2360867at2"/>
<name>A0A150L8L1_9BACI</name>
<evidence type="ECO:0000256" key="1">
    <source>
        <dbReference type="SAM" id="Phobius"/>
    </source>
</evidence>
<dbReference type="STRING" id="46224.B4102_0714"/>
<sequence>MRKQDVISAWLGSIISILFFIIVNFLTSPNYLWFIYPSFFLLLWPLSMQSFKYGNYKIHSVIVSTLIIFFLLAINYLHSPEHPWILYVWYPIIWWPLLMFLEKKRTTVSLGIVASIVTIVYYSFLNIIISHGYPWAIYPIFAVFWWPMALYYTKEKDYFKFSISASVLIILFFITVNMVSSPHEIWAVYPTFVTLWWPLSMYHYYYRFRTK</sequence>
<protein>
    <submittedName>
        <fullName evidence="2">Uncharacterized protein</fullName>
    </submittedName>
</protein>
<comment type="caution">
    <text evidence="2">The sequence shown here is derived from an EMBL/GenBank/DDBJ whole genome shotgun (WGS) entry which is preliminary data.</text>
</comment>
<feature type="transmembrane region" description="Helical" evidence="1">
    <location>
        <begin position="108"/>
        <end position="129"/>
    </location>
</feature>
<proteinExistence type="predicted"/>
<dbReference type="AlphaFoldDB" id="A0A150L8L1"/>
<keyword evidence="3" id="KW-1185">Reference proteome</keyword>
<feature type="transmembrane region" description="Helical" evidence="1">
    <location>
        <begin position="84"/>
        <end position="101"/>
    </location>
</feature>
<feature type="transmembrane region" description="Helical" evidence="1">
    <location>
        <begin position="185"/>
        <end position="205"/>
    </location>
</feature>
<feature type="transmembrane region" description="Helical" evidence="1">
    <location>
        <begin position="31"/>
        <end position="48"/>
    </location>
</feature>
<feature type="transmembrane region" description="Helical" evidence="1">
    <location>
        <begin position="135"/>
        <end position="152"/>
    </location>
</feature>
<feature type="transmembrane region" description="Helical" evidence="1">
    <location>
        <begin position="60"/>
        <end position="78"/>
    </location>
</feature>
<reference evidence="2 3" key="1">
    <citation type="submission" date="2016-01" db="EMBL/GenBank/DDBJ databases">
        <title>Genome Sequences of Twelve Sporeforming Bacillus Species Isolated from Foods.</title>
        <authorList>
            <person name="Berendsen E.M."/>
            <person name="Wells-Bennik M.H."/>
            <person name="Krawcyk A.O."/>
            <person name="De Jong A."/>
            <person name="Holsappel S."/>
            <person name="Eijlander R.T."/>
            <person name="Kuipers O.P."/>
        </authorList>
    </citation>
    <scope>NUCLEOTIDE SEQUENCE [LARGE SCALE GENOMIC DNA]</scope>
    <source>
        <strain evidence="2 3">B4102</strain>
    </source>
</reference>
<accession>A0A150L8L1</accession>
<dbReference type="PATRIC" id="fig|46224.3.peg.2207"/>
<keyword evidence="1" id="KW-0812">Transmembrane</keyword>
<dbReference type="Proteomes" id="UP000075666">
    <property type="component" value="Unassembled WGS sequence"/>
</dbReference>